<dbReference type="AlphaFoldDB" id="A0A1D8X7G9"/>
<keyword evidence="1" id="KW-0472">Membrane</keyword>
<dbReference type="RefSeq" id="YP_009317524.1">
    <property type="nucleotide sequence ID" value="NC_031838.1"/>
</dbReference>
<organism evidence="2">
    <name type="scientific">Gelidium isabelae</name>
    <dbReference type="NCBI Taxonomy" id="240213"/>
    <lineage>
        <taxon>Eukaryota</taxon>
        <taxon>Rhodophyta</taxon>
        <taxon>Florideophyceae</taxon>
        <taxon>Rhodymeniophycidae</taxon>
        <taxon>Gelidiales</taxon>
        <taxon>Gelidiaceae</taxon>
        <taxon>Gelidium</taxon>
    </lineage>
</organism>
<gene>
    <name evidence="2" type="primary">sdhD</name>
</gene>
<accession>A0A1D8X7G9</accession>
<name>A0A1D8X7G9_9FLOR</name>
<proteinExistence type="predicted"/>
<reference evidence="2" key="2">
    <citation type="submission" date="2016-06" db="EMBL/GenBank/DDBJ databases">
        <authorList>
            <person name="Kjaerup R.B."/>
            <person name="Dalgaard T.S."/>
            <person name="Juul-Madsen H.R."/>
        </authorList>
    </citation>
    <scope>NUCLEOTIDE SEQUENCE</scope>
</reference>
<sequence>MLHKFNWFSLRWGALTIIGALLIDIEFLILNISFCLLHINLGLKTIAKDYIHTEKICIMSSSATKICYIELIRCAIELFF</sequence>
<dbReference type="EMBL" id="KX427231">
    <property type="protein sequence ID" value="AOX48976.1"/>
    <property type="molecule type" value="Genomic_DNA"/>
</dbReference>
<keyword evidence="1" id="KW-0812">Transmembrane</keyword>
<keyword evidence="2" id="KW-0496">Mitochondrion</keyword>
<evidence type="ECO:0000256" key="1">
    <source>
        <dbReference type="SAM" id="Phobius"/>
    </source>
</evidence>
<evidence type="ECO:0000313" key="2">
    <source>
        <dbReference type="EMBL" id="AOX48976.1"/>
    </source>
</evidence>
<protein>
    <submittedName>
        <fullName evidence="2">Succinate:cytochrome c oxidoreductase subunit 4</fullName>
    </submittedName>
</protein>
<dbReference type="GeneID" id="30218731"/>
<geneLocation type="mitochondrion" evidence="2"/>
<feature type="transmembrane region" description="Helical" evidence="1">
    <location>
        <begin position="12"/>
        <end position="39"/>
    </location>
</feature>
<reference evidence="2" key="1">
    <citation type="journal article" date="2016" name="Sci. Rep.">
        <title>Mitogenomes from type specimens, a genotyping tool for morphologically simple species: ten genomes of agar-producing red algae.</title>
        <authorList>
            <person name="Boo G.H."/>
            <person name="Hughey J.R."/>
            <person name="Miller K.A."/>
            <person name="Boo S.M."/>
        </authorList>
    </citation>
    <scope>NUCLEOTIDE SEQUENCE</scope>
</reference>
<keyword evidence="1" id="KW-1133">Transmembrane helix</keyword>